<dbReference type="Pfam" id="PF02893">
    <property type="entry name" value="GRAM"/>
    <property type="match status" value="1"/>
</dbReference>
<dbReference type="Gene3D" id="2.30.29.30">
    <property type="entry name" value="Pleckstrin-homology domain (PH domain)/Phosphotyrosine-binding domain (PTB)"/>
    <property type="match status" value="1"/>
</dbReference>
<gene>
    <name evidence="5" type="primary">LOC113110356</name>
</gene>
<feature type="compositionally biased region" description="Polar residues" evidence="1">
    <location>
        <begin position="269"/>
        <end position="282"/>
    </location>
</feature>
<feature type="domain" description="GRAM" evidence="3">
    <location>
        <begin position="112"/>
        <end position="179"/>
    </location>
</feature>
<feature type="region of interest" description="Disordered" evidence="1">
    <location>
        <begin position="247"/>
        <end position="282"/>
    </location>
</feature>
<dbReference type="KEGG" id="caua:113110356"/>
<dbReference type="CDD" id="cd13220">
    <property type="entry name" value="PH-GRAM_GRAMDC"/>
    <property type="match status" value="1"/>
</dbReference>
<keyword evidence="2" id="KW-0472">Membrane</keyword>
<dbReference type="SMART" id="SM00568">
    <property type="entry name" value="GRAM"/>
    <property type="match status" value="1"/>
</dbReference>
<keyword evidence="2" id="KW-0812">Transmembrane</keyword>
<sequence length="353" mass="39782">MHITHRSAAGWTQSVSDRTSQHCMMGSKKSNRRFSLDSSGYRPEISGSAAKSKNRMRRSSDSRGFQTPDEMHLEFLEHRGSVSRRSTTMEEEEGLNRPDGSSVRNSFKSHNKTFHKLFPYVPETEDLEHVQSCGLQKEVIYHGKMYLSSHYICFHSSVLLKDTKVMIHMSSVQSLKKKHTAKILPSAIAVITTDRHKYLFVSLLNRDACFRLLQSLCSEIQCQMESSSMKFSSPDLEFDTITSLSSLEENPSIHPSDESQALQPEERGSSTPQDESSRKISSSTAVSWVTMVTEKVRSVLSSNETQGLDTLLLFYVILVILLLLSSGYIGLRIMALEQQLSILGSMQKENLEA</sequence>
<protein>
    <submittedName>
        <fullName evidence="5">GRAM domain-containing protein 2B isoform X1</fullName>
    </submittedName>
</protein>
<reference evidence="5" key="1">
    <citation type="submission" date="2025-08" db="UniProtKB">
        <authorList>
            <consortium name="RefSeq"/>
        </authorList>
    </citation>
    <scope>IDENTIFICATION</scope>
    <source>
        <strain evidence="5">Wakin</strain>
        <tissue evidence="5">Muscle</tissue>
    </source>
</reference>
<dbReference type="OrthoDB" id="2162691at2759"/>
<accession>A0A6P6QDZ2</accession>
<evidence type="ECO:0000259" key="3">
    <source>
        <dbReference type="SMART" id="SM00568"/>
    </source>
</evidence>
<dbReference type="AlphaFoldDB" id="A0A6P6QDZ2"/>
<feature type="transmembrane region" description="Helical" evidence="2">
    <location>
        <begin position="312"/>
        <end position="331"/>
    </location>
</feature>
<dbReference type="InterPro" id="IPR011993">
    <property type="entry name" value="PH-like_dom_sf"/>
</dbReference>
<evidence type="ECO:0000313" key="5">
    <source>
        <dbReference type="RefSeq" id="XP_026130320.1"/>
    </source>
</evidence>
<feature type="compositionally biased region" description="Basic and acidic residues" evidence="1">
    <location>
        <begin position="69"/>
        <end position="80"/>
    </location>
</feature>
<feature type="region of interest" description="Disordered" evidence="1">
    <location>
        <begin position="1"/>
        <end position="106"/>
    </location>
</feature>
<dbReference type="GeneID" id="113110356"/>
<keyword evidence="2" id="KW-1133">Transmembrane helix</keyword>
<name>A0A6P6QDZ2_CARAU</name>
<evidence type="ECO:0000256" key="1">
    <source>
        <dbReference type="SAM" id="MobiDB-lite"/>
    </source>
</evidence>
<keyword evidence="4" id="KW-1185">Reference proteome</keyword>
<dbReference type="InterPro" id="IPR052633">
    <property type="entry name" value="GRAM_domain_protein_2B"/>
</dbReference>
<proteinExistence type="predicted"/>
<dbReference type="Proteomes" id="UP000515129">
    <property type="component" value="Chromosome 2"/>
</dbReference>
<evidence type="ECO:0000313" key="4">
    <source>
        <dbReference type="Proteomes" id="UP000515129"/>
    </source>
</evidence>
<dbReference type="PANTHER" id="PTHR46645:SF1">
    <property type="entry name" value="GRAM DOMAIN-CONTAINING PROTEIN"/>
    <property type="match status" value="1"/>
</dbReference>
<feature type="compositionally biased region" description="Polar residues" evidence="1">
    <location>
        <begin position="10"/>
        <end position="22"/>
    </location>
</feature>
<organism evidence="4 5">
    <name type="scientific">Carassius auratus</name>
    <name type="common">Goldfish</name>
    <dbReference type="NCBI Taxonomy" id="7957"/>
    <lineage>
        <taxon>Eukaryota</taxon>
        <taxon>Metazoa</taxon>
        <taxon>Chordata</taxon>
        <taxon>Craniata</taxon>
        <taxon>Vertebrata</taxon>
        <taxon>Euteleostomi</taxon>
        <taxon>Actinopterygii</taxon>
        <taxon>Neopterygii</taxon>
        <taxon>Teleostei</taxon>
        <taxon>Ostariophysi</taxon>
        <taxon>Cypriniformes</taxon>
        <taxon>Cyprinidae</taxon>
        <taxon>Cyprininae</taxon>
        <taxon>Carassius</taxon>
    </lineage>
</organism>
<dbReference type="InterPro" id="IPR004182">
    <property type="entry name" value="GRAM"/>
</dbReference>
<dbReference type="RefSeq" id="XP_026130320.1">
    <property type="nucleotide sequence ID" value="XM_026274535.1"/>
</dbReference>
<evidence type="ECO:0000256" key="2">
    <source>
        <dbReference type="SAM" id="Phobius"/>
    </source>
</evidence>
<dbReference type="PANTHER" id="PTHR46645">
    <property type="entry name" value="GRAM DOMAIN-CONTAINING PROTEIN 2B-RELATED"/>
    <property type="match status" value="1"/>
</dbReference>